<evidence type="ECO:0000313" key="1">
    <source>
        <dbReference type="EMBL" id="CAG8723121.1"/>
    </source>
</evidence>
<evidence type="ECO:0000313" key="2">
    <source>
        <dbReference type="Proteomes" id="UP000789901"/>
    </source>
</evidence>
<sequence length="75" mass="8481">MSFLYQQRGPWVTRACTNCQRKHAKCSGGTTCKCCTQRPKKNGKHQEQVYVLYDAENDIDGTSMLSSIKSSAFQE</sequence>
<organism evidence="1 2">
    <name type="scientific">Gigaspora margarita</name>
    <dbReference type="NCBI Taxonomy" id="4874"/>
    <lineage>
        <taxon>Eukaryota</taxon>
        <taxon>Fungi</taxon>
        <taxon>Fungi incertae sedis</taxon>
        <taxon>Mucoromycota</taxon>
        <taxon>Glomeromycotina</taxon>
        <taxon>Glomeromycetes</taxon>
        <taxon>Diversisporales</taxon>
        <taxon>Gigasporaceae</taxon>
        <taxon>Gigaspora</taxon>
    </lineage>
</organism>
<reference evidence="1 2" key="1">
    <citation type="submission" date="2021-06" db="EMBL/GenBank/DDBJ databases">
        <authorList>
            <person name="Kallberg Y."/>
            <person name="Tangrot J."/>
            <person name="Rosling A."/>
        </authorList>
    </citation>
    <scope>NUCLEOTIDE SEQUENCE [LARGE SCALE GENOMIC DNA]</scope>
    <source>
        <strain evidence="1 2">120-4 pot B 10/14</strain>
    </source>
</reference>
<dbReference type="Proteomes" id="UP000789901">
    <property type="component" value="Unassembled WGS sequence"/>
</dbReference>
<gene>
    <name evidence="1" type="ORF">GMARGA_LOCUS13696</name>
</gene>
<comment type="caution">
    <text evidence="1">The sequence shown here is derived from an EMBL/GenBank/DDBJ whole genome shotgun (WGS) entry which is preliminary data.</text>
</comment>
<name>A0ABN7V345_GIGMA</name>
<protein>
    <submittedName>
        <fullName evidence="1">45151_t:CDS:1</fullName>
    </submittedName>
</protein>
<accession>A0ABN7V345</accession>
<keyword evidence="2" id="KW-1185">Reference proteome</keyword>
<proteinExistence type="predicted"/>
<feature type="non-terminal residue" evidence="1">
    <location>
        <position position="75"/>
    </location>
</feature>
<dbReference type="EMBL" id="CAJVQB010008788">
    <property type="protein sequence ID" value="CAG8723121.1"/>
    <property type="molecule type" value="Genomic_DNA"/>
</dbReference>